<dbReference type="Pfam" id="PF00982">
    <property type="entry name" value="Glyco_transf_20"/>
    <property type="match status" value="1"/>
</dbReference>
<dbReference type="AlphaFoldDB" id="A0A0C9M8H0"/>
<evidence type="ECO:0000313" key="5">
    <source>
        <dbReference type="EMBL" id="GAN03434.1"/>
    </source>
</evidence>
<dbReference type="GO" id="GO:0005829">
    <property type="term" value="C:cytosol"/>
    <property type="evidence" value="ECO:0007669"/>
    <property type="project" value="TreeGrafter"/>
</dbReference>
<dbReference type="InterPro" id="IPR036412">
    <property type="entry name" value="HAD-like_sf"/>
</dbReference>
<evidence type="ECO:0000256" key="3">
    <source>
        <dbReference type="SAM" id="Phobius"/>
    </source>
</evidence>
<dbReference type="InterPro" id="IPR023214">
    <property type="entry name" value="HAD_sf"/>
</dbReference>
<dbReference type="Gene3D" id="3.30.40.10">
    <property type="entry name" value="Zinc/RING finger domain, C3HC4 (zinc finger)"/>
    <property type="match status" value="1"/>
</dbReference>
<dbReference type="NCBIfam" id="NF011071">
    <property type="entry name" value="PRK14501.1"/>
    <property type="match status" value="1"/>
</dbReference>
<name>A0A0C9M8H0_9FUNG</name>
<dbReference type="FunFam" id="3.40.50.1000:FF:000052">
    <property type="entry name" value="Alpha,alpha-trehalose-phosphate synthase [UDP-forming] 6"/>
    <property type="match status" value="1"/>
</dbReference>
<sequence length="1070" mass="121249">MDNNSDNLRFLPLLAPDQNQGRIIHVAHQIPYQVTHDIKEDERLHWTFTSRHGHAAMYAGMQSLIDEWETVCIGWTGKMYERSMSSSKDVNQLEIDESTLSEKGKLAMTTQLQHEHNCIPLFLDSESIAGHYHGYCKTLLWPLFNYIIWNDATDGRIEKAQWNFYEAVNQKYADLIVEHYQTGDTIWIHDYHLLLVPDMVRTKLPKARIGLFVHSPFPSSEIFRCLPKRQEILKGMLGANLVGFQTYANARHFISTSTRVLGYESSPDGVENDGHFCHVGTFPIGIDVDAVDSIRKSSDVVPKIKAITEMYSDKKILVGRDKIDLVQGVLQKLAAFEKFLLDYPEWQNKVVLIQVTDANSTDSLKNENKVSEMVAHINGNIGSLEWSPVYHYHHQIQTDEYYALLSTADAALITAVRDGMNTTCSEYVMCQQEKHGSLIVSELTGTAGSMGSALLVNPWDYAGVAKAINDALLMSEEEKLARHMQLLAHVKSNTTSFWAHSFVKMLLHTCLLSEQSKNTPKLKLEYLRDQYRHSKKRLICFDYDGTLTPIKKTPMAAVPPKDMLQYLTALCQDPRNEVWIISGRDENALNNWLGHIDHLGMSAEHGSFMRYPNSKKWVNLTEHLDMGWKNDVLEIFTYYTERTTGSFIEHKRCALTWHYRLADPEYGAFQAKECQNHLEQAILSKLPVEVLVGKKNLEVRPTSVNKGEILKKLLASSTTPFDFVMCCGDDRTDEDMFKTLKKSDLYEHQKFAVLVGNEDQKTQANWLLPNVQQVIENVIWVYSNSSTLAHTDNNFTPVLYNTNIISASNLTQPNEMGLKGVLYNQDTASCGSEPLQDPSLPNALPRIALVNQRNDNHCNATLIDSIIKAQTQGAVGAVIYGPDILQNNSEQSLMVPSGTNITITVYFISVHVGDELFHKIMLYKDVPPSSLGTTFSVKPYVRLLLLPSSAGGINAWEVTLLIVSILLVTSFLASVVMHWHIWRKRKRQQYLIEQGLIPTPVEMLPMGKHIFEETQLEALFPRQIMTDDGSHRASNEDQPVCVICLDNIQIGSSIRRLPCEHEYHCKCIGM</sequence>
<dbReference type="InterPro" id="IPR013083">
    <property type="entry name" value="Znf_RING/FYVE/PHD"/>
</dbReference>
<dbReference type="PANTHER" id="PTHR10788">
    <property type="entry name" value="TREHALOSE-6-PHOSPHATE SYNTHASE"/>
    <property type="match status" value="1"/>
</dbReference>
<dbReference type="NCBIfam" id="TIGR00685">
    <property type="entry name" value="T6PP"/>
    <property type="match status" value="1"/>
</dbReference>
<dbReference type="STRING" id="91626.A0A0C9M8H0"/>
<dbReference type="Gene3D" id="3.30.70.1020">
    <property type="entry name" value="Trehalose-6-phosphate phosphatase related protein, domain 2"/>
    <property type="match status" value="1"/>
</dbReference>
<dbReference type="CDD" id="cd01627">
    <property type="entry name" value="HAD_TPP"/>
    <property type="match status" value="1"/>
</dbReference>
<gene>
    <name evidence="5" type="ORF">MAM1_0040d02887</name>
</gene>
<dbReference type="CDD" id="cd03788">
    <property type="entry name" value="GT20_TPS"/>
    <property type="match status" value="1"/>
</dbReference>
<keyword evidence="3" id="KW-0812">Transmembrane</keyword>
<dbReference type="SUPFAM" id="SSF53756">
    <property type="entry name" value="UDP-Glycosyltransferase/glycogen phosphorylase"/>
    <property type="match status" value="1"/>
</dbReference>
<comment type="similarity">
    <text evidence="2">In the C-terminal section; belongs to the trehalose phosphatase family.</text>
</comment>
<dbReference type="InterPro" id="IPR001841">
    <property type="entry name" value="Znf_RING"/>
</dbReference>
<dbReference type="Gene3D" id="3.40.50.2000">
    <property type="entry name" value="Glycogen Phosphorylase B"/>
    <property type="match status" value="2"/>
</dbReference>
<dbReference type="PANTHER" id="PTHR10788:SF123">
    <property type="entry name" value="TREHALOSE-PHOSPHATASE"/>
    <property type="match status" value="1"/>
</dbReference>
<feature type="transmembrane region" description="Helical" evidence="3">
    <location>
        <begin position="958"/>
        <end position="979"/>
    </location>
</feature>
<dbReference type="GO" id="GO:0005946">
    <property type="term" value="C:alpha,alpha-trehalose-phosphate synthase complex (UDP-forming)"/>
    <property type="evidence" value="ECO:0007669"/>
    <property type="project" value="TreeGrafter"/>
</dbReference>
<feature type="domain" description="RING-type" evidence="4">
    <location>
        <begin position="1041"/>
        <end position="1068"/>
    </location>
</feature>
<comment type="similarity">
    <text evidence="1">In the N-terminal section; belongs to the glycosyltransferase 20 family.</text>
</comment>
<dbReference type="Gene3D" id="3.40.50.1000">
    <property type="entry name" value="HAD superfamily/HAD-like"/>
    <property type="match status" value="1"/>
</dbReference>
<dbReference type="SUPFAM" id="SSF56784">
    <property type="entry name" value="HAD-like"/>
    <property type="match status" value="1"/>
</dbReference>
<dbReference type="GO" id="GO:0004805">
    <property type="term" value="F:trehalose-phosphatase activity"/>
    <property type="evidence" value="ECO:0007669"/>
    <property type="project" value="TreeGrafter"/>
</dbReference>
<dbReference type="FunFam" id="3.30.70.1020:FF:000002">
    <property type="entry name" value="Trehalose-6-phosphate synthase 2"/>
    <property type="match status" value="1"/>
</dbReference>
<dbReference type="FunFam" id="3.40.50.2000:FF:000036">
    <property type="entry name" value="Alpha,alpha-trehalose-phosphate synthase subunit Tps2"/>
    <property type="match status" value="1"/>
</dbReference>
<keyword evidence="3" id="KW-1133">Transmembrane helix</keyword>
<reference evidence="5" key="1">
    <citation type="submission" date="2014-09" db="EMBL/GenBank/DDBJ databases">
        <title>Draft genome sequence of an oleaginous Mucoromycotina fungus Mucor ambiguus NBRC6742.</title>
        <authorList>
            <person name="Takeda I."/>
            <person name="Yamane N."/>
            <person name="Morita T."/>
            <person name="Tamano K."/>
            <person name="Machida M."/>
            <person name="Baker S."/>
            <person name="Koike H."/>
        </authorList>
    </citation>
    <scope>NUCLEOTIDE SEQUENCE</scope>
    <source>
        <strain evidence="5">NBRC 6742</strain>
    </source>
</reference>
<dbReference type="InterPro" id="IPR003337">
    <property type="entry name" value="Trehalose_PPase"/>
</dbReference>
<keyword evidence="6" id="KW-1185">Reference proteome</keyword>
<organism evidence="5">
    <name type="scientific">Mucor ambiguus</name>
    <dbReference type="NCBI Taxonomy" id="91626"/>
    <lineage>
        <taxon>Eukaryota</taxon>
        <taxon>Fungi</taxon>
        <taxon>Fungi incertae sedis</taxon>
        <taxon>Mucoromycota</taxon>
        <taxon>Mucoromycotina</taxon>
        <taxon>Mucoromycetes</taxon>
        <taxon>Mucorales</taxon>
        <taxon>Mucorineae</taxon>
        <taxon>Mucoraceae</taxon>
        <taxon>Mucor</taxon>
    </lineage>
</organism>
<proteinExistence type="inferred from homology"/>
<dbReference type="SUPFAM" id="SSF57850">
    <property type="entry name" value="RING/U-box"/>
    <property type="match status" value="1"/>
</dbReference>
<protein>
    <submittedName>
        <fullName evidence="5">Trehalose-6-phosphate phosphatase</fullName>
    </submittedName>
</protein>
<dbReference type="EMBL" id="DF836329">
    <property type="protein sequence ID" value="GAN03434.1"/>
    <property type="molecule type" value="Genomic_DNA"/>
</dbReference>
<evidence type="ECO:0000256" key="2">
    <source>
        <dbReference type="ARBA" id="ARBA00006330"/>
    </source>
</evidence>
<dbReference type="Proteomes" id="UP000053815">
    <property type="component" value="Unassembled WGS sequence"/>
</dbReference>
<evidence type="ECO:0000256" key="1">
    <source>
        <dbReference type="ARBA" id="ARBA00005409"/>
    </source>
</evidence>
<evidence type="ECO:0000259" key="4">
    <source>
        <dbReference type="Pfam" id="PF17123"/>
    </source>
</evidence>
<dbReference type="NCBIfam" id="TIGR01484">
    <property type="entry name" value="HAD-SF-IIB"/>
    <property type="match status" value="1"/>
</dbReference>
<accession>A0A0C9M8H0</accession>
<dbReference type="GO" id="GO:0005992">
    <property type="term" value="P:trehalose biosynthetic process"/>
    <property type="evidence" value="ECO:0007669"/>
    <property type="project" value="InterPro"/>
</dbReference>
<keyword evidence="3" id="KW-0472">Membrane</keyword>
<evidence type="ECO:0000313" key="6">
    <source>
        <dbReference type="Proteomes" id="UP000053815"/>
    </source>
</evidence>
<dbReference type="Gene3D" id="3.50.30.30">
    <property type="match status" value="1"/>
</dbReference>
<dbReference type="InterPro" id="IPR001830">
    <property type="entry name" value="Glyco_trans_20"/>
</dbReference>
<dbReference type="GO" id="GO:0003825">
    <property type="term" value="F:alpha,alpha-trehalose-phosphate synthase (UDP-forming) activity"/>
    <property type="evidence" value="ECO:0007669"/>
    <property type="project" value="TreeGrafter"/>
</dbReference>
<dbReference type="InterPro" id="IPR006379">
    <property type="entry name" value="HAD-SF_hydro_IIB"/>
</dbReference>
<dbReference type="OrthoDB" id="755951at2759"/>
<dbReference type="Pfam" id="PF17123">
    <property type="entry name" value="zf-RING_11"/>
    <property type="match status" value="1"/>
</dbReference>
<dbReference type="Pfam" id="PF02358">
    <property type="entry name" value="Trehalose_PPase"/>
    <property type="match status" value="1"/>
</dbReference>